<protein>
    <recommendedName>
        <fullName evidence="5">Transmembrane protein</fullName>
    </recommendedName>
</protein>
<feature type="transmembrane region" description="Helical" evidence="2">
    <location>
        <begin position="265"/>
        <end position="292"/>
    </location>
</feature>
<keyword evidence="2" id="KW-0812">Transmembrane</keyword>
<dbReference type="RefSeq" id="XP_067921418.1">
    <property type="nucleotide sequence ID" value="XM_068066605.1"/>
</dbReference>
<dbReference type="OrthoDB" id="333716at2759"/>
<evidence type="ECO:0008006" key="5">
    <source>
        <dbReference type="Google" id="ProtNLM"/>
    </source>
</evidence>
<keyword evidence="2" id="KW-1133">Transmembrane helix</keyword>
<evidence type="ECO:0000313" key="4">
    <source>
        <dbReference type="Proteomes" id="UP000221165"/>
    </source>
</evidence>
<keyword evidence="4" id="KW-1185">Reference proteome</keyword>
<dbReference type="AlphaFoldDB" id="A0A2C6KU07"/>
<gene>
    <name evidence="3" type="ORF">CSUI_006445</name>
</gene>
<feature type="compositionally biased region" description="Low complexity" evidence="1">
    <location>
        <begin position="116"/>
        <end position="127"/>
    </location>
</feature>
<feature type="compositionally biased region" description="Basic and acidic residues" evidence="1">
    <location>
        <begin position="446"/>
        <end position="464"/>
    </location>
</feature>
<reference evidence="3 4" key="1">
    <citation type="journal article" date="2017" name="Int. J. Parasitol.">
        <title>The genome of the protozoan parasite Cystoisospora suis and a reverse vaccinology approach to identify vaccine candidates.</title>
        <authorList>
            <person name="Palmieri N."/>
            <person name="Shrestha A."/>
            <person name="Ruttkowski B."/>
            <person name="Beck T."/>
            <person name="Vogl C."/>
            <person name="Tomley F."/>
            <person name="Blake D.P."/>
            <person name="Joachim A."/>
        </authorList>
    </citation>
    <scope>NUCLEOTIDE SEQUENCE [LARGE SCALE GENOMIC DNA]</scope>
    <source>
        <strain evidence="3 4">Wien I</strain>
    </source>
</reference>
<proteinExistence type="predicted"/>
<evidence type="ECO:0000256" key="2">
    <source>
        <dbReference type="SAM" id="Phobius"/>
    </source>
</evidence>
<dbReference type="EMBL" id="MIGC01003260">
    <property type="protein sequence ID" value="PHJ19722.1"/>
    <property type="molecule type" value="Genomic_DNA"/>
</dbReference>
<comment type="caution">
    <text evidence="3">The sequence shown here is derived from an EMBL/GenBank/DDBJ whole genome shotgun (WGS) entry which is preliminary data.</text>
</comment>
<dbReference type="VEuPathDB" id="ToxoDB:CSUI_006445"/>
<feature type="compositionally biased region" description="Basic and acidic residues" evidence="1">
    <location>
        <begin position="474"/>
        <end position="498"/>
    </location>
</feature>
<feature type="compositionally biased region" description="Low complexity" evidence="1">
    <location>
        <begin position="519"/>
        <end position="539"/>
    </location>
</feature>
<feature type="compositionally biased region" description="Low complexity" evidence="1">
    <location>
        <begin position="145"/>
        <end position="167"/>
    </location>
</feature>
<evidence type="ECO:0000256" key="1">
    <source>
        <dbReference type="SAM" id="MobiDB-lite"/>
    </source>
</evidence>
<feature type="compositionally biased region" description="Basic and acidic residues" evidence="1">
    <location>
        <begin position="587"/>
        <end position="615"/>
    </location>
</feature>
<keyword evidence="2" id="KW-0472">Membrane</keyword>
<organism evidence="3 4">
    <name type="scientific">Cystoisospora suis</name>
    <dbReference type="NCBI Taxonomy" id="483139"/>
    <lineage>
        <taxon>Eukaryota</taxon>
        <taxon>Sar</taxon>
        <taxon>Alveolata</taxon>
        <taxon>Apicomplexa</taxon>
        <taxon>Conoidasida</taxon>
        <taxon>Coccidia</taxon>
        <taxon>Eucoccidiorida</taxon>
        <taxon>Eimeriorina</taxon>
        <taxon>Sarcocystidae</taxon>
        <taxon>Cystoisospora</taxon>
    </lineage>
</organism>
<feature type="region of interest" description="Disordered" evidence="1">
    <location>
        <begin position="430"/>
        <end position="615"/>
    </location>
</feature>
<dbReference type="Proteomes" id="UP000221165">
    <property type="component" value="Unassembled WGS sequence"/>
</dbReference>
<dbReference type="GeneID" id="94429816"/>
<name>A0A2C6KU07_9APIC</name>
<feature type="region of interest" description="Disordered" evidence="1">
    <location>
        <begin position="100"/>
        <end position="209"/>
    </location>
</feature>
<evidence type="ECO:0000313" key="3">
    <source>
        <dbReference type="EMBL" id="PHJ19722.1"/>
    </source>
</evidence>
<sequence>MARSRAPSSFFSAVSSSPEDIFRVVKKADDLQAMTGKCFFSSSSVCHQRKWQQIERLQNLLQARGYRSFSSSASSLLGSNSLTKKKSNYHISSPYYTTVVSSHTPSHTKKPATPLSSSSTSSTQSDSNPLKLPSEEANPSISSQSDISNEYMSSSSSPASSSSVHGSSPPPPFSIPSQQEGEDPLSATSSEKSDESLLYGARNPKEASDRANDSIAYANEQVKSFPGALATGTATSAKQFAQAAEDIHASSPASSKKGGRLGGTLTFLASLGLLGGGIGLLAWGLGGGVFLLTQETEPLHVTWDFLKKDPRVRREMGDDFQRERWWGGYERPDSARVKLRLKGKNGEKGLAVCDLAKESDGKWKILVLNFMRIDNKPSLVQSQATDANTSDQEKLDAVMRHAIALHPPQLDRKKQAENFSSGCPVNYSELMKGKDDSTSSSSSQLSHREEHDKGTGEKMKDWMRSRIPGVGGQEQDKDKKAREKEGEQERKEHHEGSHKMFSSQSYDAHSPSEDHGPEAAKSPISSSPKTSASSARAPTHGGPLAVHKDMPPSDLPSVPVIGKEEKEGAIIGKGAEKPQNPPLSSPRFDEKHAGKPKERVDIIRHGEYESNRSSP</sequence>
<accession>A0A2C6KU07</accession>